<evidence type="ECO:0000313" key="2">
    <source>
        <dbReference type="Proteomes" id="UP000050794"/>
    </source>
</evidence>
<protein>
    <submittedName>
        <fullName evidence="3">Transmembrane protein</fullName>
    </submittedName>
</protein>
<dbReference type="Proteomes" id="UP000050794">
    <property type="component" value="Unassembled WGS sequence"/>
</dbReference>
<evidence type="ECO:0000313" key="1">
    <source>
        <dbReference type="EMBL" id="VDM50086.1"/>
    </source>
</evidence>
<gene>
    <name evidence="1" type="ORF">TCNE_LOCUS18765</name>
</gene>
<proteinExistence type="predicted"/>
<reference evidence="3" key="1">
    <citation type="submission" date="2016-06" db="UniProtKB">
        <authorList>
            <consortium name="WormBaseParasite"/>
        </authorList>
    </citation>
    <scope>IDENTIFICATION</scope>
</reference>
<dbReference type="WBParaSite" id="TCNE_0001876901-mRNA-1">
    <property type="protein sequence ID" value="TCNE_0001876901-mRNA-1"/>
    <property type="gene ID" value="TCNE_0001876901"/>
</dbReference>
<sequence length="118" mass="12888">MGQLLCGGEKQSVSESFDLEQVRLMMLTNWPSEIKISVMKHNGMHHLSLMKCSQEMMLKCLALATFFLFAIVNGRPTEAEASAETPTTTESGVSFPVVILTMIPPLAGLTSKQIICIA</sequence>
<evidence type="ECO:0000313" key="3">
    <source>
        <dbReference type="WBParaSite" id="TCNE_0001876901-mRNA-1"/>
    </source>
</evidence>
<name>A0A183VDE5_TOXCA</name>
<dbReference type="EMBL" id="UYWY01025931">
    <property type="protein sequence ID" value="VDM50086.1"/>
    <property type="molecule type" value="Genomic_DNA"/>
</dbReference>
<dbReference type="AlphaFoldDB" id="A0A183VDE5"/>
<organism evidence="2 3">
    <name type="scientific">Toxocara canis</name>
    <name type="common">Canine roundworm</name>
    <dbReference type="NCBI Taxonomy" id="6265"/>
    <lineage>
        <taxon>Eukaryota</taxon>
        <taxon>Metazoa</taxon>
        <taxon>Ecdysozoa</taxon>
        <taxon>Nematoda</taxon>
        <taxon>Chromadorea</taxon>
        <taxon>Rhabditida</taxon>
        <taxon>Spirurina</taxon>
        <taxon>Ascaridomorpha</taxon>
        <taxon>Ascaridoidea</taxon>
        <taxon>Toxocaridae</taxon>
        <taxon>Toxocara</taxon>
    </lineage>
</organism>
<reference evidence="1 2" key="2">
    <citation type="submission" date="2018-11" db="EMBL/GenBank/DDBJ databases">
        <authorList>
            <consortium name="Pathogen Informatics"/>
        </authorList>
    </citation>
    <scope>NUCLEOTIDE SEQUENCE [LARGE SCALE GENOMIC DNA]</scope>
</reference>
<keyword evidence="2" id="KW-1185">Reference proteome</keyword>
<accession>A0A183VDE5</accession>